<dbReference type="Gene3D" id="1.10.443.10">
    <property type="entry name" value="Intergrase catalytic core"/>
    <property type="match status" value="1"/>
</dbReference>
<dbReference type="GO" id="GO:0003677">
    <property type="term" value="F:DNA binding"/>
    <property type="evidence" value="ECO:0007669"/>
    <property type="project" value="UniProtKB-KW"/>
</dbReference>
<dbReference type="RefSeq" id="WP_305111508.1">
    <property type="nucleotide sequence ID" value="NZ_JAUTIX010000004.1"/>
</dbReference>
<evidence type="ECO:0000313" key="6">
    <source>
        <dbReference type="EMBL" id="MDP0398698.1"/>
    </source>
</evidence>
<reference evidence="6" key="1">
    <citation type="submission" date="2023-08" db="EMBL/GenBank/DDBJ databases">
        <title>The draft genome of Tsukamurella strandjordii strain 050030.</title>
        <authorList>
            <person name="Zhao F."/>
            <person name="Feng Y."/>
            <person name="Zong Z."/>
        </authorList>
    </citation>
    <scope>NUCLEOTIDE SEQUENCE</scope>
    <source>
        <strain evidence="6">050030</strain>
    </source>
</reference>
<evidence type="ECO:0000256" key="1">
    <source>
        <dbReference type="ARBA" id="ARBA00008857"/>
    </source>
</evidence>
<dbReference type="PANTHER" id="PTHR30349">
    <property type="entry name" value="PHAGE INTEGRASE-RELATED"/>
    <property type="match status" value="1"/>
</dbReference>
<evidence type="ECO:0000256" key="2">
    <source>
        <dbReference type="ARBA" id="ARBA00023125"/>
    </source>
</evidence>
<evidence type="ECO:0000259" key="5">
    <source>
        <dbReference type="PROSITE" id="PS51898"/>
    </source>
</evidence>
<dbReference type="Proteomes" id="UP001178281">
    <property type="component" value="Unassembled WGS sequence"/>
</dbReference>
<sequence>MGSISKTVRNGNVRYVARVSRGGKQYSKTFHTAKEADDWNKEQEGRRTNLTRERRDREPVRKAVQRHLDAADTDGSRTTRKHLLENLGDLEWLPLDEVTPEDVGEWLEGLRDGREWADGKPLARTTANMLMSILSAVFNDAVALGYLARNPAKGVKRIATDIAVLPHQVITSAEVRAITELADEPFATMVRLAAATGLRPGEVAGLRVRSVDLDRRMLRVTEQASGLHGEWGWKPPKTRRAYRSLPLAYTTLNMLAAHLESRDGKPQEPLFLAEHGGQWSVPNIGRKWRAVADEAGVEGHSFKSLRHFYASALIEAGRSPVAVSELMGHASATITLEVYSHLWPGEHEATRAAVDALDI</sequence>
<dbReference type="InterPro" id="IPR013762">
    <property type="entry name" value="Integrase-like_cat_sf"/>
</dbReference>
<protein>
    <submittedName>
        <fullName evidence="6">Tyrosine-type recombinase/integrase</fullName>
    </submittedName>
</protein>
<evidence type="ECO:0000256" key="3">
    <source>
        <dbReference type="ARBA" id="ARBA00023172"/>
    </source>
</evidence>
<dbReference type="PANTHER" id="PTHR30349:SF64">
    <property type="entry name" value="PROPHAGE INTEGRASE INTD-RELATED"/>
    <property type="match status" value="1"/>
</dbReference>
<dbReference type="GO" id="GO:0006310">
    <property type="term" value="P:DNA recombination"/>
    <property type="evidence" value="ECO:0007669"/>
    <property type="project" value="UniProtKB-KW"/>
</dbReference>
<evidence type="ECO:0000313" key="7">
    <source>
        <dbReference type="Proteomes" id="UP001178281"/>
    </source>
</evidence>
<gene>
    <name evidence="6" type="ORF">Q7X28_12245</name>
</gene>
<dbReference type="PROSITE" id="PS51898">
    <property type="entry name" value="TYR_RECOMBINASE"/>
    <property type="match status" value="1"/>
</dbReference>
<feature type="domain" description="Tyr recombinase" evidence="5">
    <location>
        <begin position="164"/>
        <end position="353"/>
    </location>
</feature>
<dbReference type="SUPFAM" id="SSF56349">
    <property type="entry name" value="DNA breaking-rejoining enzymes"/>
    <property type="match status" value="1"/>
</dbReference>
<dbReference type="EMBL" id="JAUTIX010000004">
    <property type="protein sequence ID" value="MDP0398698.1"/>
    <property type="molecule type" value="Genomic_DNA"/>
</dbReference>
<proteinExistence type="inferred from homology"/>
<name>A0AA90NGJ8_9ACTN</name>
<dbReference type="Gene3D" id="1.10.150.130">
    <property type="match status" value="1"/>
</dbReference>
<dbReference type="CDD" id="cd01189">
    <property type="entry name" value="INT_ICEBs1_C_like"/>
    <property type="match status" value="1"/>
</dbReference>
<dbReference type="Pfam" id="PF00589">
    <property type="entry name" value="Phage_integrase"/>
    <property type="match status" value="1"/>
</dbReference>
<dbReference type="InterPro" id="IPR011010">
    <property type="entry name" value="DNA_brk_join_enz"/>
</dbReference>
<dbReference type="AlphaFoldDB" id="A0AA90NGJ8"/>
<dbReference type="InterPro" id="IPR025269">
    <property type="entry name" value="SAM-like_dom"/>
</dbReference>
<dbReference type="GO" id="GO:0015074">
    <property type="term" value="P:DNA integration"/>
    <property type="evidence" value="ECO:0007669"/>
    <property type="project" value="InterPro"/>
</dbReference>
<dbReference type="InterPro" id="IPR010998">
    <property type="entry name" value="Integrase_recombinase_N"/>
</dbReference>
<dbReference type="Pfam" id="PF13102">
    <property type="entry name" value="Phage_int_SAM_5"/>
    <property type="match status" value="1"/>
</dbReference>
<evidence type="ECO:0000256" key="4">
    <source>
        <dbReference type="SAM" id="MobiDB-lite"/>
    </source>
</evidence>
<dbReference type="InterPro" id="IPR002104">
    <property type="entry name" value="Integrase_catalytic"/>
</dbReference>
<accession>A0AA90NGJ8</accession>
<comment type="similarity">
    <text evidence="1">Belongs to the 'phage' integrase family.</text>
</comment>
<keyword evidence="7" id="KW-1185">Reference proteome</keyword>
<organism evidence="6 7">
    <name type="scientific">Tsukamurella strandjordii</name>
    <dbReference type="NCBI Taxonomy" id="147577"/>
    <lineage>
        <taxon>Bacteria</taxon>
        <taxon>Bacillati</taxon>
        <taxon>Actinomycetota</taxon>
        <taxon>Actinomycetes</taxon>
        <taxon>Mycobacteriales</taxon>
        <taxon>Tsukamurellaceae</taxon>
        <taxon>Tsukamurella</taxon>
    </lineage>
</organism>
<comment type="caution">
    <text evidence="6">The sequence shown here is derived from an EMBL/GenBank/DDBJ whole genome shotgun (WGS) entry which is preliminary data.</text>
</comment>
<keyword evidence="2" id="KW-0238">DNA-binding</keyword>
<feature type="region of interest" description="Disordered" evidence="4">
    <location>
        <begin position="37"/>
        <end position="60"/>
    </location>
</feature>
<dbReference type="InterPro" id="IPR050090">
    <property type="entry name" value="Tyrosine_recombinase_XerCD"/>
</dbReference>
<keyword evidence="3" id="KW-0233">DNA recombination</keyword>